<dbReference type="GO" id="GO:0015074">
    <property type="term" value="P:DNA integration"/>
    <property type="evidence" value="ECO:0007669"/>
    <property type="project" value="InterPro"/>
</dbReference>
<feature type="non-terminal residue" evidence="2">
    <location>
        <position position="1"/>
    </location>
</feature>
<reference evidence="2" key="1">
    <citation type="submission" date="2013-08" db="EMBL/GenBank/DDBJ databases">
        <authorList>
            <person name="Mendez C."/>
            <person name="Richter M."/>
            <person name="Ferrer M."/>
            <person name="Sanchez J."/>
        </authorList>
    </citation>
    <scope>NUCLEOTIDE SEQUENCE</scope>
</reference>
<dbReference type="PROSITE" id="PS50994">
    <property type="entry name" value="INTEGRASE"/>
    <property type="match status" value="1"/>
</dbReference>
<dbReference type="AlphaFoldDB" id="T1BID6"/>
<evidence type="ECO:0000259" key="1">
    <source>
        <dbReference type="PROSITE" id="PS50994"/>
    </source>
</evidence>
<reference evidence="2" key="2">
    <citation type="journal article" date="2014" name="ISME J.">
        <title>Microbial stratification in low pH oxic and suboxic macroscopic growths along an acid mine drainage.</title>
        <authorList>
            <person name="Mendez-Garcia C."/>
            <person name="Mesa V."/>
            <person name="Sprenger R.R."/>
            <person name="Richter M."/>
            <person name="Diez M.S."/>
            <person name="Solano J."/>
            <person name="Bargiela R."/>
            <person name="Golyshina O.V."/>
            <person name="Manteca A."/>
            <person name="Ramos J.L."/>
            <person name="Gallego J.R."/>
            <person name="Llorente I."/>
            <person name="Martins Dos Santos V.A."/>
            <person name="Jensen O.N."/>
            <person name="Pelaez A.I."/>
            <person name="Sanchez J."/>
            <person name="Ferrer M."/>
        </authorList>
    </citation>
    <scope>NUCLEOTIDE SEQUENCE</scope>
</reference>
<protein>
    <submittedName>
        <fullName evidence="2">Transposase subunit</fullName>
    </submittedName>
</protein>
<dbReference type="EMBL" id="AUZZ01004375">
    <property type="protein sequence ID" value="EQD53895.1"/>
    <property type="molecule type" value="Genomic_DNA"/>
</dbReference>
<dbReference type="PANTHER" id="PTHR35004:SF8">
    <property type="entry name" value="TRANSPOSASE RV3428C-RELATED"/>
    <property type="match status" value="1"/>
</dbReference>
<dbReference type="PANTHER" id="PTHR35004">
    <property type="entry name" value="TRANSPOSASE RV3428C-RELATED"/>
    <property type="match status" value="1"/>
</dbReference>
<sequence>DNPKPVVIKTSKYDPVFNQSYLEWARHYEVTIMPARPRKPRDKSLAEGGVLIVERQILARLRHSKFFSLYELNQAIVDLTEDLNSQR</sequence>
<proteinExistence type="predicted"/>
<evidence type="ECO:0000313" key="2">
    <source>
        <dbReference type="EMBL" id="EQD53895.1"/>
    </source>
</evidence>
<feature type="non-terminal residue" evidence="2">
    <location>
        <position position="87"/>
    </location>
</feature>
<organism evidence="2">
    <name type="scientific">mine drainage metagenome</name>
    <dbReference type="NCBI Taxonomy" id="410659"/>
    <lineage>
        <taxon>unclassified sequences</taxon>
        <taxon>metagenomes</taxon>
        <taxon>ecological metagenomes</taxon>
    </lineage>
</organism>
<name>T1BID6_9ZZZZ</name>
<dbReference type="InterPro" id="IPR001584">
    <property type="entry name" value="Integrase_cat-core"/>
</dbReference>
<gene>
    <name evidence="2" type="ORF">B2A_06211</name>
</gene>
<comment type="caution">
    <text evidence="2">The sequence shown here is derived from an EMBL/GenBank/DDBJ whole genome shotgun (WGS) entry which is preliminary data.</text>
</comment>
<accession>T1BID6</accession>
<feature type="domain" description="Integrase catalytic" evidence="1">
    <location>
        <begin position="1"/>
        <end position="87"/>
    </location>
</feature>